<protein>
    <submittedName>
        <fullName evidence="1">Uncharacterized protein</fullName>
    </submittedName>
</protein>
<accession>A0ABN1BW27</accession>
<reference evidence="1 2" key="1">
    <citation type="journal article" date="2019" name="Int. J. Syst. Evol. Microbiol.">
        <title>The Global Catalogue of Microorganisms (GCM) 10K type strain sequencing project: providing services to taxonomists for standard genome sequencing and annotation.</title>
        <authorList>
            <consortium name="The Broad Institute Genomics Platform"/>
            <consortium name="The Broad Institute Genome Sequencing Center for Infectious Disease"/>
            <person name="Wu L."/>
            <person name="Ma J."/>
        </authorList>
    </citation>
    <scope>NUCLEOTIDE SEQUENCE [LARGE SCALE GENOMIC DNA]</scope>
    <source>
        <strain evidence="1 2">JCM 14368</strain>
    </source>
</reference>
<keyword evidence="2" id="KW-1185">Reference proteome</keyword>
<comment type="caution">
    <text evidence="1">The sequence shown here is derived from an EMBL/GenBank/DDBJ whole genome shotgun (WGS) entry which is preliminary data.</text>
</comment>
<evidence type="ECO:0000313" key="2">
    <source>
        <dbReference type="Proteomes" id="UP001500191"/>
    </source>
</evidence>
<name>A0ABN1BW27_9DEIO</name>
<proteinExistence type="predicted"/>
<evidence type="ECO:0000313" key="1">
    <source>
        <dbReference type="EMBL" id="GAA0505580.1"/>
    </source>
</evidence>
<organism evidence="1 2">
    <name type="scientific">Deinococcus depolymerans</name>
    <dbReference type="NCBI Taxonomy" id="392408"/>
    <lineage>
        <taxon>Bacteria</taxon>
        <taxon>Thermotogati</taxon>
        <taxon>Deinococcota</taxon>
        <taxon>Deinococci</taxon>
        <taxon>Deinococcales</taxon>
        <taxon>Deinococcaceae</taxon>
        <taxon>Deinococcus</taxon>
    </lineage>
</organism>
<sequence length="284" mass="29557">MALSVMESSVRSRAGPPEQGADLLLVTPYHVALVAGLSFGATSGGTQPRGLPPARFAATVGLAALRDLPPDATLRAATDHLSAALNLALRHALSGGERLQVGFAFAAVSSVRREVWQVGQVGALWDEPGLSGAQGGLPGSLPSLTAAAQARALVVQAMLARGAGRITHAQLQANDPAQAIIAPLLVAHASLANTTGPLGYGLINGESVPDIHLRVHRLPPGPREVSLATGGYPAVLGTLAASERRLQDLLRSDPLLVTHFPYVRPLRPGHEGYADRAYVRVQVW</sequence>
<dbReference type="EMBL" id="BAAADB010000008">
    <property type="protein sequence ID" value="GAA0505580.1"/>
    <property type="molecule type" value="Genomic_DNA"/>
</dbReference>
<gene>
    <name evidence="1" type="ORF">GCM10008937_11860</name>
</gene>
<dbReference type="Proteomes" id="UP001500191">
    <property type="component" value="Unassembled WGS sequence"/>
</dbReference>
<dbReference type="RefSeq" id="WP_343757111.1">
    <property type="nucleotide sequence ID" value="NZ_BAAADB010000008.1"/>
</dbReference>